<keyword evidence="2 15" id="KW-0723">Serine/threonine-protein kinase</keyword>
<dbReference type="Gene3D" id="3.30.200.20">
    <property type="entry name" value="Phosphorylase Kinase, domain 1"/>
    <property type="match status" value="1"/>
</dbReference>
<evidence type="ECO:0000256" key="2">
    <source>
        <dbReference type="ARBA" id="ARBA00022527"/>
    </source>
</evidence>
<feature type="region of interest" description="Disordered" evidence="11">
    <location>
        <begin position="427"/>
        <end position="456"/>
    </location>
</feature>
<dbReference type="InterPro" id="IPR011009">
    <property type="entry name" value="Kinase-like_dom_sf"/>
</dbReference>
<dbReference type="EC" id="2.7.11.1" evidence="1"/>
<dbReference type="CDD" id="cd14014">
    <property type="entry name" value="STKc_PknB_like"/>
    <property type="match status" value="1"/>
</dbReference>
<evidence type="ECO:0000256" key="5">
    <source>
        <dbReference type="ARBA" id="ARBA00022741"/>
    </source>
</evidence>
<proteinExistence type="predicted"/>
<feature type="binding site" evidence="10">
    <location>
        <position position="43"/>
    </location>
    <ligand>
        <name>ATP</name>
        <dbReference type="ChEBI" id="CHEBI:30616"/>
    </ligand>
</feature>
<dbReference type="GO" id="GO:0004674">
    <property type="term" value="F:protein serine/threonine kinase activity"/>
    <property type="evidence" value="ECO:0007669"/>
    <property type="project" value="UniProtKB-KW"/>
</dbReference>
<sequence length="696" mass="74417">MSSTMPTTLDGGRYQLGQLIGRGGMAEVHVALDTRLGRTVAVKIMRPDLAHDEIFLTRFRREAHSVAQMNNPNIVNIYDSGEEVVTLDNGQTEHLPYLVMEYVKGQTLRDIIKANGPLSQRDTEHVMIGLLSALEYSHRMGIIHRDIKPGNIMISEQGVVKVMDFGIARALDDSATTMTKSQGVVGTAQYLSPEQARGESVDMRSDLYSAGCVLYEMLTGRPPFTGDSAVAIAYQHVSEVATKPSAIVPGLPVMWDSICAKAMAKDRQNRYATATEFKNDILAFMNGGMPVAAAFNPLTDLTNMKARKQAEDNAKTVPYTSPVTELGAPTQAFNPVTGQFEQVGAPATGTQLPTRAQQRAAVAQKKHKKNVAIAWSIIGVLVVLGLLSGFLVWNHKRNEPQFVTVPTFGESTTEARARKQLEDLGLRASIKQDTDSSKPEGMFTKQDPAGGKSVQKGSTVNVWFSTGPRSIKVPDVTGYSQDMAREALEEAGFEVNPAVQTEDSATVTKDCVTRTDPASGTSQPKGSTISLWVSSGMTRIPDGIVGLSQNDAVKKLTDMHLTTTVLTEASDTVPSGSVIRLDPDQGASVTQGSVVTIWVSTGKEKVQVPSLNGMTLSEAKQTLQNAGLTLKLADGSNSSDDATVDSFSPNAGESVDKGSEVTVKTKAPDKPSPSPSESSSNSGNDNNGDSGDNNGH</sequence>
<evidence type="ECO:0000256" key="3">
    <source>
        <dbReference type="ARBA" id="ARBA00022679"/>
    </source>
</evidence>
<dbReference type="Gene3D" id="3.30.10.20">
    <property type="match status" value="4"/>
</dbReference>
<keyword evidence="12" id="KW-1133">Transmembrane helix</keyword>
<feature type="domain" description="PASTA" evidence="14">
    <location>
        <begin position="602"/>
        <end position="667"/>
    </location>
</feature>
<dbReference type="GO" id="GO:0005524">
    <property type="term" value="F:ATP binding"/>
    <property type="evidence" value="ECO:0007669"/>
    <property type="project" value="UniProtKB-UniRule"/>
</dbReference>
<dbReference type="PROSITE" id="PS00107">
    <property type="entry name" value="PROTEIN_KINASE_ATP"/>
    <property type="match status" value="1"/>
</dbReference>
<dbReference type="PANTHER" id="PTHR43289">
    <property type="entry name" value="MITOGEN-ACTIVATED PROTEIN KINASE KINASE KINASE 20-RELATED"/>
    <property type="match status" value="1"/>
</dbReference>
<keyword evidence="12" id="KW-0472">Membrane</keyword>
<evidence type="ECO:0000256" key="1">
    <source>
        <dbReference type="ARBA" id="ARBA00012513"/>
    </source>
</evidence>
<feature type="domain" description="PASTA" evidence="14">
    <location>
        <begin position="399"/>
        <end position="466"/>
    </location>
</feature>
<feature type="region of interest" description="Disordered" evidence="11">
    <location>
        <begin position="635"/>
        <end position="696"/>
    </location>
</feature>
<accession>A0A4Q5AM44</accession>
<dbReference type="Proteomes" id="UP000291920">
    <property type="component" value="Unassembled WGS sequence"/>
</dbReference>
<protein>
    <recommendedName>
        <fullName evidence="1">non-specific serine/threonine protein kinase</fullName>
        <ecNumber evidence="1">2.7.11.1</ecNumber>
    </recommendedName>
</protein>
<dbReference type="InterPro" id="IPR000719">
    <property type="entry name" value="Prot_kinase_dom"/>
</dbReference>
<feature type="domain" description="PASTA" evidence="14">
    <location>
        <begin position="467"/>
        <end position="535"/>
    </location>
</feature>
<comment type="caution">
    <text evidence="15">The sequence shown here is derived from an EMBL/GenBank/DDBJ whole genome shotgun (WGS) entry which is preliminary data.</text>
</comment>
<evidence type="ECO:0000313" key="15">
    <source>
        <dbReference type="EMBL" id="RYQ31573.1"/>
    </source>
</evidence>
<dbReference type="RefSeq" id="WP_129870372.1">
    <property type="nucleotide sequence ID" value="NZ_RYUO01000001.1"/>
</dbReference>
<evidence type="ECO:0000313" key="16">
    <source>
        <dbReference type="Proteomes" id="UP000291920"/>
    </source>
</evidence>
<name>A0A4Q5AM44_9BIFI</name>
<comment type="catalytic activity">
    <reaction evidence="8">
        <text>L-threonyl-[protein] + ATP = O-phospho-L-threonyl-[protein] + ADP + H(+)</text>
        <dbReference type="Rhea" id="RHEA:46608"/>
        <dbReference type="Rhea" id="RHEA-COMP:11060"/>
        <dbReference type="Rhea" id="RHEA-COMP:11605"/>
        <dbReference type="ChEBI" id="CHEBI:15378"/>
        <dbReference type="ChEBI" id="CHEBI:30013"/>
        <dbReference type="ChEBI" id="CHEBI:30616"/>
        <dbReference type="ChEBI" id="CHEBI:61977"/>
        <dbReference type="ChEBI" id="CHEBI:456216"/>
        <dbReference type="EC" id="2.7.11.1"/>
    </reaction>
</comment>
<evidence type="ECO:0000256" key="9">
    <source>
        <dbReference type="ARBA" id="ARBA00048679"/>
    </source>
</evidence>
<keyword evidence="12" id="KW-0812">Transmembrane</keyword>
<evidence type="ECO:0000256" key="7">
    <source>
        <dbReference type="ARBA" id="ARBA00022840"/>
    </source>
</evidence>
<feature type="transmembrane region" description="Helical" evidence="12">
    <location>
        <begin position="372"/>
        <end position="393"/>
    </location>
</feature>
<dbReference type="InterPro" id="IPR008271">
    <property type="entry name" value="Ser/Thr_kinase_AS"/>
</dbReference>
<evidence type="ECO:0000256" key="4">
    <source>
        <dbReference type="ARBA" id="ARBA00022737"/>
    </source>
</evidence>
<dbReference type="FunFam" id="1.10.510.10:FF:000021">
    <property type="entry name" value="Serine/threonine protein kinase"/>
    <property type="match status" value="1"/>
</dbReference>
<keyword evidence="7 10" id="KW-0067">ATP-binding</keyword>
<feature type="compositionally biased region" description="Basic and acidic residues" evidence="11">
    <location>
        <begin position="427"/>
        <end position="438"/>
    </location>
</feature>
<keyword evidence="3" id="KW-0808">Transferase</keyword>
<dbReference type="InterPro" id="IPR017441">
    <property type="entry name" value="Protein_kinase_ATP_BS"/>
</dbReference>
<dbReference type="FunFam" id="3.30.200.20:FF:000035">
    <property type="entry name" value="Serine/threonine protein kinase Stk1"/>
    <property type="match status" value="1"/>
</dbReference>
<dbReference type="PROSITE" id="PS51178">
    <property type="entry name" value="PASTA"/>
    <property type="match status" value="3"/>
</dbReference>
<comment type="catalytic activity">
    <reaction evidence="9">
        <text>L-seryl-[protein] + ATP = O-phospho-L-seryl-[protein] + ADP + H(+)</text>
        <dbReference type="Rhea" id="RHEA:17989"/>
        <dbReference type="Rhea" id="RHEA-COMP:9863"/>
        <dbReference type="Rhea" id="RHEA-COMP:11604"/>
        <dbReference type="ChEBI" id="CHEBI:15378"/>
        <dbReference type="ChEBI" id="CHEBI:29999"/>
        <dbReference type="ChEBI" id="CHEBI:30616"/>
        <dbReference type="ChEBI" id="CHEBI:83421"/>
        <dbReference type="ChEBI" id="CHEBI:456216"/>
        <dbReference type="EC" id="2.7.11.1"/>
    </reaction>
</comment>
<dbReference type="EMBL" id="RYUT01000001">
    <property type="protein sequence ID" value="RYQ31573.1"/>
    <property type="molecule type" value="Genomic_DNA"/>
</dbReference>
<dbReference type="PROSITE" id="PS50011">
    <property type="entry name" value="PROTEIN_KINASE_DOM"/>
    <property type="match status" value="1"/>
</dbReference>
<feature type="compositionally biased region" description="Low complexity" evidence="11">
    <location>
        <begin position="675"/>
        <end position="696"/>
    </location>
</feature>
<dbReference type="Gene3D" id="1.10.510.10">
    <property type="entry name" value="Transferase(Phosphotransferase) domain 1"/>
    <property type="match status" value="1"/>
</dbReference>
<organism evidence="15 16">
    <name type="scientific">Bifidobacterium pseudolongum subsp. globosum</name>
    <dbReference type="NCBI Taxonomy" id="1690"/>
    <lineage>
        <taxon>Bacteria</taxon>
        <taxon>Bacillati</taxon>
        <taxon>Actinomycetota</taxon>
        <taxon>Actinomycetes</taxon>
        <taxon>Bifidobacteriales</taxon>
        <taxon>Bifidobacteriaceae</taxon>
        <taxon>Bifidobacterium</taxon>
    </lineage>
</organism>
<dbReference type="SMART" id="SM00740">
    <property type="entry name" value="PASTA"/>
    <property type="match status" value="4"/>
</dbReference>
<dbReference type="InterPro" id="IPR005543">
    <property type="entry name" value="PASTA_dom"/>
</dbReference>
<gene>
    <name evidence="15" type="ORF">PG2017B_0117</name>
</gene>
<dbReference type="NCBIfam" id="NF033483">
    <property type="entry name" value="PknB_PASTA_kin"/>
    <property type="match status" value="1"/>
</dbReference>
<dbReference type="AlphaFoldDB" id="A0A4Q5AM44"/>
<dbReference type="Pfam" id="PF00069">
    <property type="entry name" value="Pkinase"/>
    <property type="match status" value="1"/>
</dbReference>
<dbReference type="SMART" id="SM00220">
    <property type="entry name" value="S_TKc"/>
    <property type="match status" value="1"/>
</dbReference>
<keyword evidence="4" id="KW-0677">Repeat</keyword>
<dbReference type="Pfam" id="PF03793">
    <property type="entry name" value="PASTA"/>
    <property type="match status" value="4"/>
</dbReference>
<evidence type="ECO:0000256" key="12">
    <source>
        <dbReference type="SAM" id="Phobius"/>
    </source>
</evidence>
<dbReference type="CDD" id="cd06577">
    <property type="entry name" value="PASTA_pknB"/>
    <property type="match status" value="4"/>
</dbReference>
<keyword evidence="6 15" id="KW-0418">Kinase</keyword>
<evidence type="ECO:0000256" key="11">
    <source>
        <dbReference type="SAM" id="MobiDB-lite"/>
    </source>
</evidence>
<evidence type="ECO:0000256" key="8">
    <source>
        <dbReference type="ARBA" id="ARBA00047899"/>
    </source>
</evidence>
<evidence type="ECO:0000256" key="10">
    <source>
        <dbReference type="PROSITE-ProRule" id="PRU10141"/>
    </source>
</evidence>
<keyword evidence="5 10" id="KW-0547">Nucleotide-binding</keyword>
<evidence type="ECO:0000259" key="14">
    <source>
        <dbReference type="PROSITE" id="PS51178"/>
    </source>
</evidence>
<feature type="domain" description="Protein kinase" evidence="13">
    <location>
        <begin position="14"/>
        <end position="282"/>
    </location>
</feature>
<dbReference type="GO" id="GO:0045717">
    <property type="term" value="P:negative regulation of fatty acid biosynthetic process"/>
    <property type="evidence" value="ECO:0007669"/>
    <property type="project" value="UniProtKB-ARBA"/>
</dbReference>
<evidence type="ECO:0000259" key="13">
    <source>
        <dbReference type="PROSITE" id="PS50011"/>
    </source>
</evidence>
<dbReference type="PANTHER" id="PTHR43289:SF6">
    <property type="entry name" value="SERINE_THREONINE-PROTEIN KINASE NEKL-3"/>
    <property type="match status" value="1"/>
</dbReference>
<feature type="compositionally biased region" description="Polar residues" evidence="11">
    <location>
        <begin position="635"/>
        <end position="651"/>
    </location>
</feature>
<dbReference type="PROSITE" id="PS00108">
    <property type="entry name" value="PROTEIN_KINASE_ST"/>
    <property type="match status" value="1"/>
</dbReference>
<reference evidence="15 16" key="1">
    <citation type="submission" date="2018-12" db="EMBL/GenBank/DDBJ databases">
        <title>Unveiling genomic diversity among members of the Bifidobacterium pseudolongum species, a widely distributed gut commensal of the animal kingdom.</title>
        <authorList>
            <person name="Lugli G.A."/>
            <person name="Duranti S."/>
            <person name="Albert K."/>
            <person name="Mancabelli L."/>
            <person name="Napoli S."/>
            <person name="Viappiani A."/>
            <person name="Anzalone R."/>
            <person name="Longhi G."/>
            <person name="Milani C."/>
            <person name="Turroni F."/>
            <person name="Alessandri G."/>
            <person name="Sela D.A."/>
            <person name="Van Sinderen D."/>
            <person name="Ventura M."/>
        </authorList>
    </citation>
    <scope>NUCLEOTIDE SEQUENCE [LARGE SCALE GENOMIC DNA]</scope>
    <source>
        <strain evidence="15 16">2017B</strain>
    </source>
</reference>
<evidence type="ECO:0000256" key="6">
    <source>
        <dbReference type="ARBA" id="ARBA00022777"/>
    </source>
</evidence>
<dbReference type="SUPFAM" id="SSF56112">
    <property type="entry name" value="Protein kinase-like (PK-like)"/>
    <property type="match status" value="1"/>
</dbReference>